<organism evidence="1 2">
    <name type="scientific">Gordonia phage Schnabeltier</name>
    <dbReference type="NCBI Taxonomy" id="1821561"/>
    <lineage>
        <taxon>Viruses</taxon>
        <taxon>Duplodnaviria</taxon>
        <taxon>Heunggongvirae</taxon>
        <taxon>Uroviricota</taxon>
        <taxon>Caudoviricetes</taxon>
        <taxon>Schnabeltiervirus</taxon>
        <taxon>Schnabeltiervirus schnabeltier</taxon>
    </lineage>
</organism>
<dbReference type="GeneID" id="29124536"/>
<reference evidence="1" key="1">
    <citation type="submission" date="2018-02" db="EMBL/GenBank/DDBJ databases">
        <authorList>
            <person name="Arnold Z.M."/>
            <person name="Basina A."/>
            <person name="Iyer A.M."/>
            <person name="Stoner T.H."/>
            <person name="Kasturiarachi N.S."/>
            <person name="Pressimone C.A."/>
            <person name="Schiebel J.G."/>
            <person name="Furbee E.C."/>
            <person name="Grubb S.R."/>
            <person name="Warner M.H."/>
            <person name="Montgomery M.T."/>
            <person name="Garlena R.A."/>
            <person name="Russell D.A."/>
            <person name="Pope W.H."/>
            <person name="Jacobs-Sera D."/>
            <person name="Hendrix R.W."/>
            <person name="Hatfull G.F."/>
        </authorList>
    </citation>
    <scope>NUCLEOTIDE SEQUENCE</scope>
</reference>
<proteinExistence type="predicted"/>
<dbReference type="Proteomes" id="UP000204094">
    <property type="component" value="Segment"/>
</dbReference>
<accession>A0A142K9Z4</accession>
<dbReference type="OrthoDB" id="17613at10239"/>
<dbReference type="EMBL" id="KU963252">
    <property type="protein sequence ID" value="AMS02927.1"/>
    <property type="molecule type" value="Genomic_DNA"/>
</dbReference>
<keyword evidence="2" id="KW-1185">Reference proteome</keyword>
<dbReference type="KEGG" id="vg:29124536"/>
<evidence type="ECO:0000313" key="1">
    <source>
        <dbReference type="EMBL" id="AMS02927.1"/>
    </source>
</evidence>
<dbReference type="Pfam" id="PF25209">
    <property type="entry name" value="Phage_capsid_4"/>
    <property type="match status" value="1"/>
</dbReference>
<gene>
    <name evidence="1" type="primary">6</name>
    <name evidence="1" type="ORF">SEA_SCHNABELTIER_6</name>
</gene>
<dbReference type="RefSeq" id="YP_009303389.1">
    <property type="nucleotide sequence ID" value="NC_031255.2"/>
</dbReference>
<evidence type="ECO:0000313" key="2">
    <source>
        <dbReference type="Proteomes" id="UP000204094"/>
    </source>
</evidence>
<name>A0A142K9Z4_9CAUD</name>
<sequence length="303" mass="33252">MPNPAPVAYPLGAPTISNNQLTVDTALKQPGRITKRLADLTLQKFIVDKIFASSGASVASGAVIYDQLAANELYLSRDVEERAPATEYPVITSERTEPKVAKSEDWGGKFWISDEAVKRNDKVHFDNQVTQLANTIVRKVNQRAVATLETAIAAVGGAAVVPGHDWSDVTLSGTAPTPNNERPFADFSAVQLAADKEELGVEYDLWIVNPQEKHNLRIAYGPDIDEILREAGIEIFDSNRVVAGTAYAVATRQVGFLDYEEGLSTETWREQKTRRNWIQSWVKPIMGITNPYSIKKVTGLAGV</sequence>
<dbReference type="InterPro" id="IPR049995">
    <property type="entry name" value="Capsid_mycobact-type"/>
</dbReference>
<protein>
    <submittedName>
        <fullName evidence="1">Major capsid protein</fullName>
    </submittedName>
</protein>
<dbReference type="NCBIfam" id="NF042926">
    <property type="entry name" value="capsid_Caudo_1"/>
    <property type="match status" value="1"/>
</dbReference>